<dbReference type="AlphaFoldDB" id="F0RM07"/>
<dbReference type="Proteomes" id="UP000007718">
    <property type="component" value="Chromosome"/>
</dbReference>
<evidence type="ECO:0000313" key="1">
    <source>
        <dbReference type="EMBL" id="ADY27017.1"/>
    </source>
</evidence>
<reference evidence="2" key="1">
    <citation type="submission" date="2011-02" db="EMBL/GenBank/DDBJ databases">
        <title>The complete sequence of chromosome of Deinococcus proteolyticus DSM 20540.</title>
        <authorList>
            <consortium name="US DOE Joint Genome Institute (JGI-PGF)"/>
            <person name="Lucas S."/>
            <person name="Copeland A."/>
            <person name="Lapidus A."/>
            <person name="Bruce D."/>
            <person name="Goodwin L."/>
            <person name="Pitluck S."/>
            <person name="Kyrpides N."/>
            <person name="Mavromatis K."/>
            <person name="Pagani I."/>
            <person name="Ivanova N."/>
            <person name="Ovchinnikova G."/>
            <person name="Zeytun A."/>
            <person name="Detter J.C."/>
            <person name="Han C."/>
            <person name="Land M."/>
            <person name="Hauser L."/>
            <person name="Markowitz V."/>
            <person name="Cheng J.-F."/>
            <person name="Hugenholtz P."/>
            <person name="Woyke T."/>
            <person name="Wu D."/>
            <person name="Pukall R."/>
            <person name="Steenblock K."/>
            <person name="Brambilla E."/>
            <person name="Klenk H.-P."/>
            <person name="Eisen J.A."/>
        </authorList>
    </citation>
    <scope>NUCLEOTIDE SEQUENCE [LARGE SCALE GENOMIC DNA]</scope>
    <source>
        <strain evidence="2">ATCC 35074 / DSM 20540 / JCM 6276 / NBRC 101906 / NCIMB 13154 / VKM Ac-1939 / CCM 2703 / MRP</strain>
    </source>
</reference>
<sequence>MPLKASLSCLTQVYVMCSDTALLLNPAELVRLCAEWLR</sequence>
<accession>F0RM07</accession>
<organism evidence="1 2">
    <name type="scientific">Deinococcus proteolyticus (strain ATCC 35074 / DSM 20540 / JCM 6276 / NBRC 101906 / NCIMB 13154 / VKM Ac-1939 / CCM 2703 / MRP)</name>
    <dbReference type="NCBI Taxonomy" id="693977"/>
    <lineage>
        <taxon>Bacteria</taxon>
        <taxon>Thermotogati</taxon>
        <taxon>Deinococcota</taxon>
        <taxon>Deinococci</taxon>
        <taxon>Deinococcales</taxon>
        <taxon>Deinococcaceae</taxon>
        <taxon>Deinococcus</taxon>
    </lineage>
</organism>
<reference evidence="1 2" key="2">
    <citation type="journal article" date="2012" name="Stand. Genomic Sci.">
        <title>Complete genome sequence of the orange-red pigmented, radioresistant Deinococcus proteolyticus type strain (MRP(T)).</title>
        <authorList>
            <person name="Copeland A."/>
            <person name="Zeytun A."/>
            <person name="Yassawong M."/>
            <person name="Nolan M."/>
            <person name="Lucas S."/>
            <person name="Hammon N."/>
            <person name="Deshpande S."/>
            <person name="Cheng J.F."/>
            <person name="Han C."/>
            <person name="Tapia R."/>
            <person name="Goodwin L.A."/>
            <person name="Pitluck S."/>
            <person name="Mavromatis K."/>
            <person name="Liolios K."/>
            <person name="Pagani I."/>
            <person name="Ivanova N."/>
            <person name="Mikhailova N."/>
            <person name="Pati A."/>
            <person name="Chen A."/>
            <person name="Palaniappan K."/>
            <person name="Land M."/>
            <person name="Hauser L."/>
            <person name="Jeffries C.D."/>
            <person name="Brambilla E.M."/>
            <person name="Rohde M."/>
            <person name="Sikorski J."/>
            <person name="Pukall R."/>
            <person name="Goker M."/>
            <person name="Detter J.C."/>
            <person name="Woyke T."/>
            <person name="Bristow J."/>
            <person name="Eisen J.A."/>
            <person name="Markowitz V."/>
            <person name="Hugenholtz P."/>
            <person name="Kyrpides N.C."/>
            <person name="Klenk H.P."/>
            <person name="Lapidus A."/>
        </authorList>
    </citation>
    <scope>NUCLEOTIDE SEQUENCE [LARGE SCALE GENOMIC DNA]</scope>
    <source>
        <strain evidence="2">ATCC 35074 / DSM 20540 / JCM 6276 / NBRC 101906 / NCIMB 13154 / VKM Ac-1939 / CCM 2703 / MRP</strain>
    </source>
</reference>
<dbReference type="HOGENOM" id="CLU_3327141_0_0_0"/>
<proteinExistence type="predicted"/>
<name>F0RM07_DEIPM</name>
<evidence type="ECO:0000313" key="2">
    <source>
        <dbReference type="Proteomes" id="UP000007718"/>
    </source>
</evidence>
<protein>
    <submittedName>
        <fullName evidence="1">Uncharacterized protein</fullName>
    </submittedName>
</protein>
<dbReference type="KEGG" id="dpt:Deipr_1885"/>
<gene>
    <name evidence="1" type="ordered locus">Deipr_1885</name>
</gene>
<dbReference type="EMBL" id="CP002536">
    <property type="protein sequence ID" value="ADY27017.1"/>
    <property type="molecule type" value="Genomic_DNA"/>
</dbReference>
<keyword evidence="2" id="KW-1185">Reference proteome</keyword>